<evidence type="ECO:0000256" key="3">
    <source>
        <dbReference type="ARBA" id="ARBA00022691"/>
    </source>
</evidence>
<feature type="compositionally biased region" description="Basic and acidic residues" evidence="4">
    <location>
        <begin position="298"/>
        <end position="323"/>
    </location>
</feature>
<keyword evidence="2" id="KW-0808">Transferase</keyword>
<dbReference type="GO" id="GO:0005730">
    <property type="term" value="C:nucleolus"/>
    <property type="evidence" value="ECO:0007669"/>
    <property type="project" value="TreeGrafter"/>
</dbReference>
<keyword evidence="3" id="KW-0949">S-adenosyl-L-methionine</keyword>
<name>A0A6P6RTZ2_9EIME</name>
<accession>A0A6P6RTZ2</accession>
<dbReference type="GO" id="GO:0070476">
    <property type="term" value="P:rRNA (guanine-N7)-methylation"/>
    <property type="evidence" value="ECO:0007669"/>
    <property type="project" value="InterPro"/>
</dbReference>
<dbReference type="GeneID" id="34619538"/>
<dbReference type="PANTHER" id="PTHR12734">
    <property type="entry name" value="METHYLTRANSFERASE-RELATED"/>
    <property type="match status" value="1"/>
</dbReference>
<organism evidence="7 8">
    <name type="scientific">Cyclospora cayetanensis</name>
    <dbReference type="NCBI Taxonomy" id="88456"/>
    <lineage>
        <taxon>Eukaryota</taxon>
        <taxon>Sar</taxon>
        <taxon>Alveolata</taxon>
        <taxon>Apicomplexa</taxon>
        <taxon>Conoidasida</taxon>
        <taxon>Coccidia</taxon>
        <taxon>Eucoccidiorida</taxon>
        <taxon>Eimeriorina</taxon>
        <taxon>Eimeriidae</taxon>
        <taxon>Cyclospora</taxon>
    </lineage>
</organism>
<evidence type="ECO:0000313" key="7">
    <source>
        <dbReference type="Proteomes" id="UP000515125"/>
    </source>
</evidence>
<reference evidence="8" key="1">
    <citation type="submission" date="2025-08" db="UniProtKB">
        <authorList>
            <consortium name="RefSeq"/>
        </authorList>
    </citation>
    <scope>IDENTIFICATION</scope>
</reference>
<keyword evidence="7" id="KW-1185">Reference proteome</keyword>
<dbReference type="InterPro" id="IPR039769">
    <property type="entry name" value="Bud23-like"/>
</dbReference>
<dbReference type="Pfam" id="PF13649">
    <property type="entry name" value="Methyltransf_25"/>
    <property type="match status" value="1"/>
</dbReference>
<dbReference type="OrthoDB" id="2877at2759"/>
<dbReference type="CDD" id="cd02440">
    <property type="entry name" value="AdoMet_MTases"/>
    <property type="match status" value="1"/>
</dbReference>
<dbReference type="InterPro" id="IPR022238">
    <property type="entry name" value="Bud23_C"/>
</dbReference>
<feature type="region of interest" description="Disordered" evidence="4">
    <location>
        <begin position="287"/>
        <end position="332"/>
    </location>
</feature>
<dbReference type="SUPFAM" id="SSF53335">
    <property type="entry name" value="S-adenosyl-L-methionine-dependent methyltransferases"/>
    <property type="match status" value="1"/>
</dbReference>
<evidence type="ECO:0000259" key="6">
    <source>
        <dbReference type="Pfam" id="PF13649"/>
    </source>
</evidence>
<dbReference type="GO" id="GO:0016435">
    <property type="term" value="F:rRNA (guanine) methyltransferase activity"/>
    <property type="evidence" value="ECO:0007669"/>
    <property type="project" value="InterPro"/>
</dbReference>
<feature type="region of interest" description="Disordered" evidence="4">
    <location>
        <begin position="141"/>
        <end position="189"/>
    </location>
</feature>
<protein>
    <submittedName>
        <fullName evidence="8">Probable 18S rRNA (Guanine-N(7))-methyltransferase</fullName>
    </submittedName>
</protein>
<sequence length="332" mass="37512">MSRPEYSLPADVYYGEEESLRYARSSRMHTVQQQLAERALEMLLLPDDQSCLVLDLGFGCGMSGAVVSEKGHFVVGLDISRSMLEQADELENYNNADAIEADLGRPFYFRPGTFDGAISISAIQWLCSDIKSDFGKAISTRGAEAKAEEEVPSSESEEDMEEDKILEQQQQQQTKEQLRRRERPAPPASAYRRQTCFFQHLARALRPGARAALQFYPDNAEQLESLTSAALRSGFEGGLVVDFPNSTRAKKYFLCLWLPGGQSRKTQQLPKALGNSAVINMGRERPMVSGRRAKKQISKREWISKKKEQQIKKGKKVRPDSKYTGRKRKDKF</sequence>
<evidence type="ECO:0000256" key="2">
    <source>
        <dbReference type="ARBA" id="ARBA00022679"/>
    </source>
</evidence>
<evidence type="ECO:0000313" key="8">
    <source>
        <dbReference type="RefSeq" id="XP_026191303.1"/>
    </source>
</evidence>
<keyword evidence="1" id="KW-0489">Methyltransferase</keyword>
<evidence type="ECO:0000256" key="1">
    <source>
        <dbReference type="ARBA" id="ARBA00022603"/>
    </source>
</evidence>
<gene>
    <name evidence="8" type="primary">LOC34619538</name>
</gene>
<dbReference type="InterPro" id="IPR041698">
    <property type="entry name" value="Methyltransf_25"/>
</dbReference>
<dbReference type="RefSeq" id="XP_026191303.1">
    <property type="nucleotide sequence ID" value="XM_026335518.1"/>
</dbReference>
<dbReference type="Gene3D" id="3.40.50.150">
    <property type="entry name" value="Vaccinia Virus protein VP39"/>
    <property type="match status" value="1"/>
</dbReference>
<proteinExistence type="predicted"/>
<feature type="domain" description="Methyltransferase" evidence="6">
    <location>
        <begin position="53"/>
        <end position="127"/>
    </location>
</feature>
<evidence type="ECO:0000256" key="4">
    <source>
        <dbReference type="SAM" id="MobiDB-lite"/>
    </source>
</evidence>
<feature type="domain" description="18S rRNA (guanine(1575)-N(7))-methyltransferase Bud23 C-terminal" evidence="5">
    <location>
        <begin position="263"/>
        <end position="329"/>
    </location>
</feature>
<dbReference type="PANTHER" id="PTHR12734:SF0">
    <property type="entry name" value="18S RRNA (GUANINE-N(7))-METHYLTRANSFERASE-RELATED"/>
    <property type="match status" value="1"/>
</dbReference>
<dbReference type="AlphaFoldDB" id="A0A6P6RTZ2"/>
<evidence type="ECO:0000259" key="5">
    <source>
        <dbReference type="Pfam" id="PF12589"/>
    </source>
</evidence>
<dbReference type="Proteomes" id="UP000515125">
    <property type="component" value="Unplaced"/>
</dbReference>
<dbReference type="InterPro" id="IPR029063">
    <property type="entry name" value="SAM-dependent_MTases_sf"/>
</dbReference>
<feature type="compositionally biased region" description="Acidic residues" evidence="4">
    <location>
        <begin position="150"/>
        <end position="164"/>
    </location>
</feature>
<dbReference type="Pfam" id="PF12589">
    <property type="entry name" value="WBS_methylT"/>
    <property type="match status" value="1"/>
</dbReference>